<dbReference type="Pfam" id="PF00455">
    <property type="entry name" value="DeoRC"/>
    <property type="match status" value="1"/>
</dbReference>
<accession>A0AAI9D868</accession>
<feature type="domain" description="HTH deoR-type" evidence="4">
    <location>
        <begin position="8"/>
        <end position="63"/>
    </location>
</feature>
<comment type="caution">
    <text evidence="5">The sequence shown here is derived from an EMBL/GenBank/DDBJ whole genome shotgun (WGS) entry which is preliminary data.</text>
</comment>
<dbReference type="GO" id="GO:0003677">
    <property type="term" value="F:DNA binding"/>
    <property type="evidence" value="ECO:0007669"/>
    <property type="project" value="UniProtKB-KW"/>
</dbReference>
<dbReference type="PANTHER" id="PTHR30363:SF44">
    <property type="entry name" value="AGA OPERON TRANSCRIPTIONAL REPRESSOR-RELATED"/>
    <property type="match status" value="1"/>
</dbReference>
<dbReference type="SUPFAM" id="SSF46785">
    <property type="entry name" value="Winged helix' DNA-binding domain"/>
    <property type="match status" value="1"/>
</dbReference>
<keyword evidence="2" id="KW-0238">DNA-binding</keyword>
<keyword evidence="1" id="KW-0805">Transcription regulation</keyword>
<evidence type="ECO:0000259" key="4">
    <source>
        <dbReference type="PROSITE" id="PS51000"/>
    </source>
</evidence>
<evidence type="ECO:0000256" key="3">
    <source>
        <dbReference type="ARBA" id="ARBA00023163"/>
    </source>
</evidence>
<dbReference type="SUPFAM" id="SSF100950">
    <property type="entry name" value="NagB/RpiA/CoA transferase-like"/>
    <property type="match status" value="1"/>
</dbReference>
<evidence type="ECO:0000313" key="5">
    <source>
        <dbReference type="EMBL" id="EMJ5132467.1"/>
    </source>
</evidence>
<dbReference type="EMBL" id="ABMABF030000001">
    <property type="protein sequence ID" value="EMJ5132467.1"/>
    <property type="molecule type" value="Genomic_DNA"/>
</dbReference>
<dbReference type="InterPro" id="IPR036390">
    <property type="entry name" value="WH_DNA-bd_sf"/>
</dbReference>
<dbReference type="InterPro" id="IPR001034">
    <property type="entry name" value="DeoR_HTH"/>
</dbReference>
<proteinExistence type="predicted"/>
<dbReference type="GO" id="GO:0003700">
    <property type="term" value="F:DNA-binding transcription factor activity"/>
    <property type="evidence" value="ECO:0007669"/>
    <property type="project" value="InterPro"/>
</dbReference>
<dbReference type="AlphaFoldDB" id="A0AAI9D868"/>
<dbReference type="Gene3D" id="1.10.10.10">
    <property type="entry name" value="Winged helix-like DNA-binding domain superfamily/Winged helix DNA-binding domain"/>
    <property type="match status" value="1"/>
</dbReference>
<dbReference type="InterPro" id="IPR050313">
    <property type="entry name" value="Carb_Metab_HTH_regulators"/>
</dbReference>
<name>A0AAI9D868_PROST</name>
<dbReference type="SMART" id="SM01134">
    <property type="entry name" value="DeoRC"/>
    <property type="match status" value="1"/>
</dbReference>
<dbReference type="InterPro" id="IPR018356">
    <property type="entry name" value="Tscrpt_reg_HTH_DeoR_CS"/>
</dbReference>
<reference evidence="5" key="1">
    <citation type="submission" date="2024-02" db="EMBL/GenBank/DDBJ databases">
        <authorList>
            <consortium name="Clinical and Environmental Microbiology Branch: Whole genome sequencing antimicrobial resistance pathogens in the healthcare setting"/>
        </authorList>
    </citation>
    <scope>NUCLEOTIDE SEQUENCE</scope>
    <source>
        <strain evidence="5">2021GO-0154</strain>
    </source>
</reference>
<keyword evidence="3" id="KW-0804">Transcription</keyword>
<sequence length="256" mass="28186">MLDYAAFPDQRQKKIRQLLKNEGRVVCTILAREMGVSEHTIRRDLNELAEEGVCKRVHGGAVSVLESAGTFEQRIGLNQAEKTTIAQKCASLIKSNTCVFIDSGSTNLEIARSIPETLASTVVTNSPLIAIELMKKPLCEVVMIGGKMNTQIGASVSNSSMHQIRQIYFDQCFIGGCAFDPQIGVTIFDYEEAEFKKALIEQSNQVIMGITADKLPGAARYLVANCQQISILVVNKHIPNDLHQLLVKTDMQILFA</sequence>
<dbReference type="PRINTS" id="PR00037">
    <property type="entry name" value="HTHLACR"/>
</dbReference>
<dbReference type="SMART" id="SM00420">
    <property type="entry name" value="HTH_DEOR"/>
    <property type="match status" value="1"/>
</dbReference>
<dbReference type="PROSITE" id="PS51000">
    <property type="entry name" value="HTH_DEOR_2"/>
    <property type="match status" value="1"/>
</dbReference>
<gene>
    <name evidence="5" type="ORF">RG298_000131</name>
</gene>
<dbReference type="InterPro" id="IPR037171">
    <property type="entry name" value="NagB/RpiA_transferase-like"/>
</dbReference>
<dbReference type="InterPro" id="IPR014036">
    <property type="entry name" value="DeoR-like_C"/>
</dbReference>
<evidence type="ECO:0000256" key="1">
    <source>
        <dbReference type="ARBA" id="ARBA00023015"/>
    </source>
</evidence>
<dbReference type="PROSITE" id="PS00894">
    <property type="entry name" value="HTH_DEOR_1"/>
    <property type="match status" value="1"/>
</dbReference>
<dbReference type="PANTHER" id="PTHR30363">
    <property type="entry name" value="HTH-TYPE TRANSCRIPTIONAL REGULATOR SRLR-RELATED"/>
    <property type="match status" value="1"/>
</dbReference>
<evidence type="ECO:0000256" key="2">
    <source>
        <dbReference type="ARBA" id="ARBA00023125"/>
    </source>
</evidence>
<protein>
    <submittedName>
        <fullName evidence="5">DeoR/GlpR transcriptional regulator</fullName>
    </submittedName>
</protein>
<dbReference type="Pfam" id="PF08220">
    <property type="entry name" value="HTH_DeoR"/>
    <property type="match status" value="1"/>
</dbReference>
<dbReference type="InterPro" id="IPR036388">
    <property type="entry name" value="WH-like_DNA-bd_sf"/>
</dbReference>
<organism evidence="5">
    <name type="scientific">Providencia stuartii</name>
    <dbReference type="NCBI Taxonomy" id="588"/>
    <lineage>
        <taxon>Bacteria</taxon>
        <taxon>Pseudomonadati</taxon>
        <taxon>Pseudomonadota</taxon>
        <taxon>Gammaproteobacteria</taxon>
        <taxon>Enterobacterales</taxon>
        <taxon>Morganellaceae</taxon>
        <taxon>Providencia</taxon>
    </lineage>
</organism>